<evidence type="ECO:0000256" key="1">
    <source>
        <dbReference type="SAM" id="Phobius"/>
    </source>
</evidence>
<protein>
    <recommendedName>
        <fullName evidence="4">DUF3307 domain-containing protein</fullName>
    </recommendedName>
</protein>
<dbReference type="KEGG" id="sbu:SpiBuddy_1573"/>
<dbReference type="RefSeq" id="WP_013607248.1">
    <property type="nucleotide sequence ID" value="NC_015152.1"/>
</dbReference>
<name>F0RZB7_SPHGB</name>
<dbReference type="eggNOG" id="COG5061">
    <property type="taxonomic scope" value="Bacteria"/>
</dbReference>
<feature type="transmembrane region" description="Helical" evidence="1">
    <location>
        <begin position="116"/>
        <end position="139"/>
    </location>
</feature>
<keyword evidence="1" id="KW-1133">Transmembrane helix</keyword>
<gene>
    <name evidence="2" type="ordered locus">SpiBuddy_1573</name>
</gene>
<feature type="transmembrane region" description="Helical" evidence="1">
    <location>
        <begin position="160"/>
        <end position="182"/>
    </location>
</feature>
<feature type="transmembrane region" description="Helical" evidence="1">
    <location>
        <begin position="40"/>
        <end position="63"/>
    </location>
</feature>
<sequence>MSTTMIMILGMHILGDYYLQTDKLAQKKQHEFGQVLIHSILYAIAFVPLLFIAPWLMFVLLVVSHACIDSLKYLLRKVTNRTAVLFILDQTCHIAILYGVSLLYQGSISLPIDWEHLLKIIVLILCVTKPVSVVFMELFDQYRPLQQNSGIQGAGKVIGYLERLLLTALLVVGEYGVIGWIIAAKTLARSKQLSDSQAFCEYFLVGTLVSILSTFTLYLALYRW</sequence>
<feature type="transmembrane region" description="Helical" evidence="1">
    <location>
        <begin position="83"/>
        <end position="104"/>
    </location>
</feature>
<accession>F0RZB7</accession>
<evidence type="ECO:0000313" key="3">
    <source>
        <dbReference type="Proteomes" id="UP000008466"/>
    </source>
</evidence>
<evidence type="ECO:0000313" key="2">
    <source>
        <dbReference type="EMBL" id="ADY13398.1"/>
    </source>
</evidence>
<reference evidence="3" key="1">
    <citation type="submission" date="2011-02" db="EMBL/GenBank/DDBJ databases">
        <title>Complete sequence of Spirochaeta sp. Buddy.</title>
        <authorList>
            <person name="Lucas S."/>
            <person name="Copeland A."/>
            <person name="Lapidus A."/>
            <person name="Cheng J.-F."/>
            <person name="Goodwin L."/>
            <person name="Pitluck S."/>
            <person name="Zeytun A."/>
            <person name="Detter J.C."/>
            <person name="Han C."/>
            <person name="Tapia R."/>
            <person name="Land M."/>
            <person name="Hauser L."/>
            <person name="Kyrpides N."/>
            <person name="Ivanova N."/>
            <person name="Mikhailova N."/>
            <person name="Pagani I."/>
            <person name="Ritalahti K.M."/>
            <person name="Loeffler F.E."/>
            <person name="Woyke T."/>
        </authorList>
    </citation>
    <scope>NUCLEOTIDE SEQUENCE [LARGE SCALE GENOMIC DNA]</scope>
    <source>
        <strain evidence="3">ATCC BAA-1886 / DSM 22777 / Buddy</strain>
    </source>
</reference>
<keyword evidence="1" id="KW-0472">Membrane</keyword>
<dbReference type="HOGENOM" id="CLU_072282_0_0_12"/>
<dbReference type="OrthoDB" id="369136at2"/>
<dbReference type="STRING" id="158189.SpiBuddy_1573"/>
<dbReference type="AlphaFoldDB" id="F0RZB7"/>
<feature type="transmembrane region" description="Helical" evidence="1">
    <location>
        <begin position="202"/>
        <end position="221"/>
    </location>
</feature>
<keyword evidence="1" id="KW-0812">Transmembrane</keyword>
<proteinExistence type="predicted"/>
<dbReference type="Proteomes" id="UP000008466">
    <property type="component" value="Chromosome"/>
</dbReference>
<dbReference type="Pfam" id="PF11750">
    <property type="entry name" value="DUF3307"/>
    <property type="match status" value="1"/>
</dbReference>
<dbReference type="InterPro" id="IPR021737">
    <property type="entry name" value="Phage_phiKZ_Orf197"/>
</dbReference>
<dbReference type="EMBL" id="CP002541">
    <property type="protein sequence ID" value="ADY13398.1"/>
    <property type="molecule type" value="Genomic_DNA"/>
</dbReference>
<keyword evidence="3" id="KW-1185">Reference proteome</keyword>
<evidence type="ECO:0008006" key="4">
    <source>
        <dbReference type="Google" id="ProtNLM"/>
    </source>
</evidence>
<organism evidence="2 3">
    <name type="scientific">Sphaerochaeta globosa (strain ATCC BAA-1886 / DSM 22777 / Buddy)</name>
    <name type="common">Spirochaeta sp. (strain Buddy)</name>
    <dbReference type="NCBI Taxonomy" id="158189"/>
    <lineage>
        <taxon>Bacteria</taxon>
        <taxon>Pseudomonadati</taxon>
        <taxon>Spirochaetota</taxon>
        <taxon>Spirochaetia</taxon>
        <taxon>Spirochaetales</taxon>
        <taxon>Sphaerochaetaceae</taxon>
        <taxon>Sphaerochaeta</taxon>
    </lineage>
</organism>